<sequence>MKSYEVPDECVRLGLAAGSESEAFEGKFRYVMARLRHLELPRLLAIAQRCINDHDVPELQGLVDHFGHRGVDGEFKNLIFAADGPKPELFFVDAVNNEVEITKNAEHCLIYTKPLTAQGLTWADLVGWWRDNCPQLRDADDVVVGQHLYKRLFASLASEPEQIVFRAYCSLYRRAGGFELPALVPQVYLHYDPIVASMRRGPRPRERQRMDFLLLLPRRERIVVEVDGKHHYADGSGVASPERYAKMVAEDRRLRLDGYEVFRFGGSEFTDPSVEESILSFFIELLDKHGVPTTAGVSETVDVTSRTMQTK</sequence>
<dbReference type="KEGG" id="cai:Caci_9012"/>
<accession>C7Q5L4</accession>
<keyword evidence="2" id="KW-1185">Reference proteome</keyword>
<reference evidence="1 2" key="1">
    <citation type="journal article" date="2009" name="Stand. Genomic Sci.">
        <title>Complete genome sequence of Catenulispora acidiphila type strain (ID 139908).</title>
        <authorList>
            <person name="Copeland A."/>
            <person name="Lapidus A."/>
            <person name="Glavina Del Rio T."/>
            <person name="Nolan M."/>
            <person name="Lucas S."/>
            <person name="Chen F."/>
            <person name="Tice H."/>
            <person name="Cheng J.F."/>
            <person name="Bruce D."/>
            <person name="Goodwin L."/>
            <person name="Pitluck S."/>
            <person name="Mikhailova N."/>
            <person name="Pati A."/>
            <person name="Ivanova N."/>
            <person name="Mavromatis K."/>
            <person name="Chen A."/>
            <person name="Palaniappan K."/>
            <person name="Chain P."/>
            <person name="Land M."/>
            <person name="Hauser L."/>
            <person name="Chang Y.J."/>
            <person name="Jeffries C.D."/>
            <person name="Chertkov O."/>
            <person name="Brettin T."/>
            <person name="Detter J.C."/>
            <person name="Han C."/>
            <person name="Ali Z."/>
            <person name="Tindall B.J."/>
            <person name="Goker M."/>
            <person name="Bristow J."/>
            <person name="Eisen J.A."/>
            <person name="Markowitz V."/>
            <person name="Hugenholtz P."/>
            <person name="Kyrpides N.C."/>
            <person name="Klenk H.P."/>
        </authorList>
    </citation>
    <scope>NUCLEOTIDE SEQUENCE [LARGE SCALE GENOMIC DNA]</scope>
    <source>
        <strain evidence="2">DSM 44928 / JCM 14897 / NBRC 102108 / NRRL B-24433 / ID139908</strain>
    </source>
</reference>
<evidence type="ECO:0000313" key="1">
    <source>
        <dbReference type="EMBL" id="ACU77825.1"/>
    </source>
</evidence>
<name>C7Q5L4_CATAD</name>
<gene>
    <name evidence="1" type="ordered locus">Caci_9012</name>
</gene>
<evidence type="ECO:0008006" key="3">
    <source>
        <dbReference type="Google" id="ProtNLM"/>
    </source>
</evidence>
<protein>
    <recommendedName>
        <fullName evidence="3">AbiJ-NTD3 domain-containing protein</fullName>
    </recommendedName>
</protein>
<dbReference type="AlphaFoldDB" id="C7Q5L4"/>
<organism evidence="1 2">
    <name type="scientific">Catenulispora acidiphila (strain DSM 44928 / JCM 14897 / NBRC 102108 / NRRL B-24433 / ID139908)</name>
    <dbReference type="NCBI Taxonomy" id="479433"/>
    <lineage>
        <taxon>Bacteria</taxon>
        <taxon>Bacillati</taxon>
        <taxon>Actinomycetota</taxon>
        <taxon>Actinomycetes</taxon>
        <taxon>Catenulisporales</taxon>
        <taxon>Catenulisporaceae</taxon>
        <taxon>Catenulispora</taxon>
    </lineage>
</organism>
<dbReference type="EMBL" id="CP001700">
    <property type="protein sequence ID" value="ACU77825.1"/>
    <property type="molecule type" value="Genomic_DNA"/>
</dbReference>
<dbReference type="HOGENOM" id="CLU_893379_0_0_11"/>
<dbReference type="eggNOG" id="ENOG502Z9AN">
    <property type="taxonomic scope" value="Bacteria"/>
</dbReference>
<dbReference type="InParanoid" id="C7Q5L4"/>
<dbReference type="Proteomes" id="UP000000851">
    <property type="component" value="Chromosome"/>
</dbReference>
<proteinExistence type="predicted"/>
<evidence type="ECO:0000313" key="2">
    <source>
        <dbReference type="Proteomes" id="UP000000851"/>
    </source>
</evidence>